<dbReference type="Proteomes" id="UP000001307">
    <property type="component" value="Unassembled WGS sequence"/>
</dbReference>
<dbReference type="InterPro" id="IPR013087">
    <property type="entry name" value="Znf_C2H2_type"/>
</dbReference>
<proteinExistence type="predicted"/>
<keyword evidence="8" id="KW-1185">Reference proteome</keyword>
<reference evidence="7 8" key="1">
    <citation type="journal article" date="2010" name="Science">
        <title>Plasticity of animal genome architecture unmasked by rapid evolution of a pelagic tunicate.</title>
        <authorList>
            <person name="Denoeud F."/>
            <person name="Henriet S."/>
            <person name="Mungpakdee S."/>
            <person name="Aury J.M."/>
            <person name="Da Silva C."/>
            <person name="Brinkmann H."/>
            <person name="Mikhaleva J."/>
            <person name="Olsen L.C."/>
            <person name="Jubin C."/>
            <person name="Canestro C."/>
            <person name="Bouquet J.M."/>
            <person name="Danks G."/>
            <person name="Poulain J."/>
            <person name="Campsteijn C."/>
            <person name="Adamski M."/>
            <person name="Cross I."/>
            <person name="Yadetie F."/>
            <person name="Muffato M."/>
            <person name="Louis A."/>
            <person name="Butcher S."/>
            <person name="Tsagkogeorga G."/>
            <person name="Konrad A."/>
            <person name="Singh S."/>
            <person name="Jensen M.F."/>
            <person name="Cong E.H."/>
            <person name="Eikeseth-Otteraa H."/>
            <person name="Noel B."/>
            <person name="Anthouard V."/>
            <person name="Porcel B.M."/>
            <person name="Kachouri-Lafond R."/>
            <person name="Nishino A."/>
            <person name="Ugolini M."/>
            <person name="Chourrout P."/>
            <person name="Nishida H."/>
            <person name="Aasland R."/>
            <person name="Huzurbazar S."/>
            <person name="Westhof E."/>
            <person name="Delsuc F."/>
            <person name="Lehrach H."/>
            <person name="Reinhardt R."/>
            <person name="Weissenbach J."/>
            <person name="Roy S.W."/>
            <person name="Artiguenave F."/>
            <person name="Postlethwait J.H."/>
            <person name="Manak J.R."/>
            <person name="Thompson E.M."/>
            <person name="Jaillon O."/>
            <person name="Du Pasquier L."/>
            <person name="Boudinot P."/>
            <person name="Liberles D.A."/>
            <person name="Volff J.N."/>
            <person name="Philippe H."/>
            <person name="Lenhard B."/>
            <person name="Roest Crollius H."/>
            <person name="Wincker P."/>
            <person name="Chourrout D."/>
        </authorList>
    </citation>
    <scope>NUCLEOTIDE SEQUENCE [LARGE SCALE GENOMIC DNA]</scope>
</reference>
<dbReference type="Pfam" id="PF13912">
    <property type="entry name" value="zf-C2H2_6"/>
    <property type="match status" value="1"/>
</dbReference>
<evidence type="ECO:0000313" key="7">
    <source>
        <dbReference type="EMBL" id="CBY23299.1"/>
    </source>
</evidence>
<dbReference type="InterPro" id="IPR036236">
    <property type="entry name" value="Znf_C2H2_sf"/>
</dbReference>
<evidence type="ECO:0000256" key="4">
    <source>
        <dbReference type="ARBA" id="ARBA00022833"/>
    </source>
</evidence>
<dbReference type="GO" id="GO:0008270">
    <property type="term" value="F:zinc ion binding"/>
    <property type="evidence" value="ECO:0007669"/>
    <property type="project" value="UniProtKB-KW"/>
</dbReference>
<keyword evidence="1" id="KW-0479">Metal-binding</keyword>
<evidence type="ECO:0000259" key="6">
    <source>
        <dbReference type="PROSITE" id="PS50157"/>
    </source>
</evidence>
<dbReference type="InParanoid" id="E4X0K0"/>
<evidence type="ECO:0000256" key="3">
    <source>
        <dbReference type="ARBA" id="ARBA00022771"/>
    </source>
</evidence>
<dbReference type="OrthoDB" id="7771121at2759"/>
<feature type="domain" description="C2H2-type" evidence="6">
    <location>
        <begin position="155"/>
        <end position="179"/>
    </location>
</feature>
<feature type="domain" description="C2H2-type" evidence="6">
    <location>
        <begin position="182"/>
        <end position="210"/>
    </location>
</feature>
<sequence length="386" mass="43637">MNLAKRLEIPKLVKKCKSIVQGDIVLPSLPSVEKLFSESGTQSENAEALAAEAIILVSPEQRQMENVACPLNSHDRQEIAELPQVSSTTQMNGNDLPSEELPLVPTENAASQQQQVDIGENIVLQDDSMLVSVDASHLENERVEEDRFEAVSNGFKCKSCRQTFPSKEETLRHIKALHSLHFTCPVCQRPFTNQHNLRRHMMIKHSDEADKKFECDVCGKRYAIKQSLDYHMKKTHKTHDNDEEEEIKRVEEDYTRQSARPEFGLEEALEELSRHEDPQEEQSIQYRSISSNLIPNTISTHTSSLLSDPLASYLNPVSTLAQSAPSIQMMASSLPTPMPFEVPVQQHDHGESVPTLTMLTPAPITQSAMKPYQMYHFQNQCDFCKV</sequence>
<dbReference type="Gene3D" id="3.30.160.60">
    <property type="entry name" value="Classic Zinc Finger"/>
    <property type="match status" value="2"/>
</dbReference>
<feature type="domain" description="C2H2-type" evidence="6">
    <location>
        <begin position="213"/>
        <end position="244"/>
    </location>
</feature>
<evidence type="ECO:0000256" key="2">
    <source>
        <dbReference type="ARBA" id="ARBA00022737"/>
    </source>
</evidence>
<dbReference type="SMART" id="SM00355">
    <property type="entry name" value="ZnF_C2H2"/>
    <property type="match status" value="3"/>
</dbReference>
<organism evidence="7 8">
    <name type="scientific">Oikopleura dioica</name>
    <name type="common">Tunicate</name>
    <dbReference type="NCBI Taxonomy" id="34765"/>
    <lineage>
        <taxon>Eukaryota</taxon>
        <taxon>Metazoa</taxon>
        <taxon>Chordata</taxon>
        <taxon>Tunicata</taxon>
        <taxon>Appendicularia</taxon>
        <taxon>Copelata</taxon>
        <taxon>Oikopleuridae</taxon>
        <taxon>Oikopleura</taxon>
    </lineage>
</organism>
<keyword evidence="2" id="KW-0677">Repeat</keyword>
<protein>
    <recommendedName>
        <fullName evidence="6">C2H2-type domain-containing protein</fullName>
    </recommendedName>
</protein>
<accession>E4X0K0</accession>
<dbReference type="PANTHER" id="PTHR24409">
    <property type="entry name" value="ZINC FINGER PROTEIN 142"/>
    <property type="match status" value="1"/>
</dbReference>
<evidence type="ECO:0000256" key="1">
    <source>
        <dbReference type="ARBA" id="ARBA00022723"/>
    </source>
</evidence>
<keyword evidence="3 5" id="KW-0863">Zinc-finger</keyword>
<gene>
    <name evidence="7" type="ORF">GSOID_T00015236001</name>
</gene>
<dbReference type="PROSITE" id="PS00028">
    <property type="entry name" value="ZINC_FINGER_C2H2_1"/>
    <property type="match status" value="3"/>
</dbReference>
<dbReference type="PROSITE" id="PS50157">
    <property type="entry name" value="ZINC_FINGER_C2H2_2"/>
    <property type="match status" value="3"/>
</dbReference>
<name>E4X0K0_OIKDI</name>
<dbReference type="SUPFAM" id="SSF57667">
    <property type="entry name" value="beta-beta-alpha zinc fingers"/>
    <property type="match status" value="1"/>
</dbReference>
<dbReference type="AlphaFoldDB" id="E4X0K0"/>
<keyword evidence="4" id="KW-0862">Zinc</keyword>
<dbReference type="Pfam" id="PF00096">
    <property type="entry name" value="zf-C2H2"/>
    <property type="match status" value="1"/>
</dbReference>
<evidence type="ECO:0000256" key="5">
    <source>
        <dbReference type="PROSITE-ProRule" id="PRU00042"/>
    </source>
</evidence>
<dbReference type="EMBL" id="FN653020">
    <property type="protein sequence ID" value="CBY23299.1"/>
    <property type="molecule type" value="Genomic_DNA"/>
</dbReference>
<evidence type="ECO:0000313" key="8">
    <source>
        <dbReference type="Proteomes" id="UP000001307"/>
    </source>
</evidence>